<keyword evidence="1" id="KW-1133">Transmembrane helix</keyword>
<protein>
    <submittedName>
        <fullName evidence="2">Uncharacterized protein</fullName>
    </submittedName>
</protein>
<dbReference type="EMBL" id="HACG01037617">
    <property type="protein sequence ID" value="CEK84482.1"/>
    <property type="molecule type" value="Transcribed_RNA"/>
</dbReference>
<evidence type="ECO:0000256" key="1">
    <source>
        <dbReference type="SAM" id="Phobius"/>
    </source>
</evidence>
<organism evidence="2">
    <name type="scientific">Arion vulgaris</name>
    <dbReference type="NCBI Taxonomy" id="1028688"/>
    <lineage>
        <taxon>Eukaryota</taxon>
        <taxon>Metazoa</taxon>
        <taxon>Spiralia</taxon>
        <taxon>Lophotrochozoa</taxon>
        <taxon>Mollusca</taxon>
        <taxon>Gastropoda</taxon>
        <taxon>Heterobranchia</taxon>
        <taxon>Euthyneura</taxon>
        <taxon>Panpulmonata</taxon>
        <taxon>Eupulmonata</taxon>
        <taxon>Stylommatophora</taxon>
        <taxon>Helicina</taxon>
        <taxon>Arionoidea</taxon>
        <taxon>Arionidae</taxon>
        <taxon>Arion</taxon>
    </lineage>
</organism>
<accession>A0A0B7AV60</accession>
<evidence type="ECO:0000313" key="2">
    <source>
        <dbReference type="EMBL" id="CEK84482.1"/>
    </source>
</evidence>
<feature type="transmembrane region" description="Helical" evidence="1">
    <location>
        <begin position="12"/>
        <end position="33"/>
    </location>
</feature>
<sequence length="61" mass="7023">MLLDEDCIHYSYHYLYILILKQFLLLISTCLTFNMYAPLVVEDCVSGLRSTITSAPCFDVL</sequence>
<dbReference type="AlphaFoldDB" id="A0A0B7AV60"/>
<proteinExistence type="predicted"/>
<name>A0A0B7AV60_9EUPU</name>
<keyword evidence="1" id="KW-0472">Membrane</keyword>
<gene>
    <name evidence="2" type="primary">ORF142837</name>
</gene>
<keyword evidence="1" id="KW-0812">Transmembrane</keyword>
<reference evidence="2" key="1">
    <citation type="submission" date="2014-12" db="EMBL/GenBank/DDBJ databases">
        <title>Insight into the proteome of Arion vulgaris.</title>
        <authorList>
            <person name="Aradska J."/>
            <person name="Bulat T."/>
            <person name="Smidak R."/>
            <person name="Sarate P."/>
            <person name="Gangsoo J."/>
            <person name="Sialana F."/>
            <person name="Bilban M."/>
            <person name="Lubec G."/>
        </authorList>
    </citation>
    <scope>NUCLEOTIDE SEQUENCE</scope>
    <source>
        <tissue evidence="2">Skin</tissue>
    </source>
</reference>